<dbReference type="InterPro" id="IPR011613">
    <property type="entry name" value="GH15-like"/>
</dbReference>
<evidence type="ECO:0000259" key="13">
    <source>
        <dbReference type="Pfam" id="PF19291"/>
    </source>
</evidence>
<dbReference type="Pfam" id="PF19291">
    <property type="entry name" value="TREH_N"/>
    <property type="match status" value="1"/>
</dbReference>
<dbReference type="InterPro" id="IPR045582">
    <property type="entry name" value="Trehalase-like_N"/>
</dbReference>
<organism evidence="14 15">
    <name type="scientific">Planctomicrobium piriforme</name>
    <dbReference type="NCBI Taxonomy" id="1576369"/>
    <lineage>
        <taxon>Bacteria</taxon>
        <taxon>Pseudomonadati</taxon>
        <taxon>Planctomycetota</taxon>
        <taxon>Planctomycetia</taxon>
        <taxon>Planctomycetales</taxon>
        <taxon>Planctomycetaceae</taxon>
        <taxon>Planctomicrobium</taxon>
    </lineage>
</organism>
<dbReference type="PANTHER" id="PTHR31616:SF0">
    <property type="entry name" value="GLUCAN 1,4-ALPHA-GLUCOSIDASE"/>
    <property type="match status" value="1"/>
</dbReference>
<comment type="cofactor">
    <cofactor evidence="10">
        <name>phosphate</name>
        <dbReference type="ChEBI" id="CHEBI:43474"/>
    </cofactor>
</comment>
<keyword evidence="6" id="KW-0119">Carbohydrate metabolism</keyword>
<feature type="domain" description="GH15-like" evidence="12">
    <location>
        <begin position="218"/>
        <end position="580"/>
    </location>
</feature>
<dbReference type="EC" id="3.2.1.28" evidence="3"/>
<dbReference type="Gene3D" id="1.50.10.10">
    <property type="match status" value="1"/>
</dbReference>
<keyword evidence="15" id="KW-1185">Reference proteome</keyword>
<protein>
    <recommendedName>
        <fullName evidence="4">Trehalase</fullName>
        <ecNumber evidence="3">3.2.1.28</ecNumber>
    </recommendedName>
    <alternativeName>
        <fullName evidence="8">Alpha,alpha-trehalase</fullName>
    </alternativeName>
    <alternativeName>
        <fullName evidence="9">Alpha,alpha-trehalose glucohydrolase</fullName>
    </alternativeName>
</protein>
<evidence type="ECO:0000256" key="2">
    <source>
        <dbReference type="ARBA" id="ARBA00006188"/>
    </source>
</evidence>
<evidence type="ECO:0000256" key="3">
    <source>
        <dbReference type="ARBA" id="ARBA00012757"/>
    </source>
</evidence>
<reference evidence="15" key="1">
    <citation type="submission" date="2016-10" db="EMBL/GenBank/DDBJ databases">
        <authorList>
            <person name="Varghese N."/>
            <person name="Submissions S."/>
        </authorList>
    </citation>
    <scope>NUCLEOTIDE SEQUENCE [LARGE SCALE GENOMIC DNA]</scope>
    <source>
        <strain evidence="15">DSM 26348</strain>
    </source>
</reference>
<proteinExistence type="inferred from homology"/>
<dbReference type="PANTHER" id="PTHR31616">
    <property type="entry name" value="TREHALASE"/>
    <property type="match status" value="1"/>
</dbReference>
<evidence type="ECO:0000256" key="7">
    <source>
        <dbReference type="ARBA" id="ARBA00023295"/>
    </source>
</evidence>
<dbReference type="EMBL" id="FOQD01000006">
    <property type="protein sequence ID" value="SFI14453.1"/>
    <property type="molecule type" value="Genomic_DNA"/>
</dbReference>
<evidence type="ECO:0000256" key="1">
    <source>
        <dbReference type="ARBA" id="ARBA00001576"/>
    </source>
</evidence>
<evidence type="ECO:0000256" key="4">
    <source>
        <dbReference type="ARBA" id="ARBA00019905"/>
    </source>
</evidence>
<dbReference type="GO" id="GO:0004555">
    <property type="term" value="F:alpha,alpha-trehalase activity"/>
    <property type="evidence" value="ECO:0007669"/>
    <property type="project" value="UniProtKB-EC"/>
</dbReference>
<sequence>MSLKIEDYGLIGDCHSAALVGNNGSIDWLCFPRFDSAACFAALLGTPDNGRWQIAPVEDVLSVKRRYRPETLILETEFQTASGRVRLIDFMPSRDGSADVIRIVEGIEGKVPMHLELVIRFDYGSIIPWVRHTPRGIRAIAGPDTLDYRSDVTLRGENLKTLADFTVTPGHRTRFSLTWSRTHDPEPIERNPETELLHSEKWWQEWSGKCTYSGGWKDDVLRSLITLKAMTYAPTGGVVAAITTSLPEHLGGVRNWDYRYCWLRDATFTLYALIVGGYTDEAKAWREWLVNAVAGTPNQIQIMYGMAGERRLTEMTLPWLPGYENSKPVRIGNAAYNQHQLDVYGEVVDSLHLARLAGLAPDENAWRVERELVTFLETDWQKPDEGIWEVRGPRRHFTHSKVMAWVAVDRAVDAVEKYGLSGDAEKWRALRTKIRDEVCAAGFNTKVNSFVQHYDCDEPDASLLMLPLVGFLPATDPRMLGTVAYIQKRLMNHGFVHRYLTESAIDGLPGGEGAFLLCTFWLADNLALQGRTDEARDIFERLLSLRNDLGLLAEEYDPQAGRLLGNFPQAFSHIGLINTARNLSREGATALSRTMSVE</sequence>
<dbReference type="RefSeq" id="WP_092049356.1">
    <property type="nucleotide sequence ID" value="NZ_FOQD01000006.1"/>
</dbReference>
<keyword evidence="5" id="KW-0378">Hydrolase</keyword>
<dbReference type="InterPro" id="IPR008928">
    <property type="entry name" value="6-hairpin_glycosidase_sf"/>
</dbReference>
<comment type="catalytic activity">
    <reaction evidence="1">
        <text>alpha,alpha-trehalose + H2O = alpha-D-glucose + beta-D-glucose</text>
        <dbReference type="Rhea" id="RHEA:32675"/>
        <dbReference type="ChEBI" id="CHEBI:15377"/>
        <dbReference type="ChEBI" id="CHEBI:15903"/>
        <dbReference type="ChEBI" id="CHEBI:16551"/>
        <dbReference type="ChEBI" id="CHEBI:17925"/>
        <dbReference type="EC" id="3.2.1.28"/>
    </reaction>
</comment>
<comment type="pathway">
    <text evidence="11">Glycan degradation; trehalose degradation; D-glucose from alpha,alpha-trehalose: step 1/1.</text>
</comment>
<dbReference type="SUPFAM" id="SSF48208">
    <property type="entry name" value="Six-hairpin glycosidases"/>
    <property type="match status" value="1"/>
</dbReference>
<dbReference type="Pfam" id="PF00723">
    <property type="entry name" value="Glyco_hydro_15"/>
    <property type="match status" value="1"/>
</dbReference>
<dbReference type="STRING" id="1576369.SAMN05421753_10620"/>
<evidence type="ECO:0000256" key="11">
    <source>
        <dbReference type="ARBA" id="ARBA00060615"/>
    </source>
</evidence>
<feature type="domain" description="Trehalase-like N-terminal" evidence="13">
    <location>
        <begin position="4"/>
        <end position="144"/>
    </location>
</feature>
<dbReference type="FunFam" id="1.50.10.10:FF:000005">
    <property type="entry name" value="Glycosyl hydrolase, glucoamylase"/>
    <property type="match status" value="1"/>
</dbReference>
<evidence type="ECO:0000256" key="10">
    <source>
        <dbReference type="ARBA" id="ARBA00053030"/>
    </source>
</evidence>
<evidence type="ECO:0000256" key="5">
    <source>
        <dbReference type="ARBA" id="ARBA00022801"/>
    </source>
</evidence>
<name>A0A1I3FT91_9PLAN</name>
<evidence type="ECO:0000256" key="9">
    <source>
        <dbReference type="ARBA" id="ARBA00031637"/>
    </source>
</evidence>
<dbReference type="AlphaFoldDB" id="A0A1I3FT91"/>
<evidence type="ECO:0000256" key="6">
    <source>
        <dbReference type="ARBA" id="ARBA00023277"/>
    </source>
</evidence>
<dbReference type="OrthoDB" id="3902805at2"/>
<evidence type="ECO:0000313" key="15">
    <source>
        <dbReference type="Proteomes" id="UP000199518"/>
    </source>
</evidence>
<dbReference type="Proteomes" id="UP000199518">
    <property type="component" value="Unassembled WGS sequence"/>
</dbReference>
<gene>
    <name evidence="14" type="ORF">SAMN05421753_10620</name>
</gene>
<evidence type="ECO:0000256" key="8">
    <source>
        <dbReference type="ARBA" id="ARBA00030473"/>
    </source>
</evidence>
<accession>A0A1I3FT91</accession>
<dbReference type="GO" id="GO:0005993">
    <property type="term" value="P:trehalose catabolic process"/>
    <property type="evidence" value="ECO:0007669"/>
    <property type="project" value="UniProtKB-ARBA"/>
</dbReference>
<dbReference type="InterPro" id="IPR012341">
    <property type="entry name" value="6hp_glycosidase-like_sf"/>
</dbReference>
<evidence type="ECO:0000259" key="12">
    <source>
        <dbReference type="Pfam" id="PF00723"/>
    </source>
</evidence>
<comment type="similarity">
    <text evidence="2">Belongs to the glycosyl hydrolase 15 family.</text>
</comment>
<keyword evidence="7" id="KW-0326">Glycosidase</keyword>
<evidence type="ECO:0000313" key="14">
    <source>
        <dbReference type="EMBL" id="SFI14453.1"/>
    </source>
</evidence>